<dbReference type="GO" id="GO:0003964">
    <property type="term" value="F:RNA-directed DNA polymerase activity"/>
    <property type="evidence" value="ECO:0007669"/>
    <property type="project" value="UniProtKB-KW"/>
</dbReference>
<sequence length="187" mass="22343">MINTKGHKYYSGPRRNFWNFKKAKWEIHNQFSETTFCNQPFSDNLKQEWQFFKRTINDAARLFIPRGNIKRFRPFVRLQDASLNALFVKRDLLRQELAQEIKQQYITQKKESWKTMCSSIDARAPNLKQWRFTKFFSNDQPQVKDSNIVLDPVGQVPQDNRVAANILDKFYKSISNLTFDENDKLPR</sequence>
<reference evidence="1" key="1">
    <citation type="submission" date="2020-08" db="EMBL/GenBank/DDBJ databases">
        <title>Multicomponent nature underlies the extraordinary mechanical properties of spider dragline silk.</title>
        <authorList>
            <person name="Kono N."/>
            <person name="Nakamura H."/>
            <person name="Mori M."/>
            <person name="Yoshida Y."/>
            <person name="Ohtoshi R."/>
            <person name="Malay A.D."/>
            <person name="Moran D.A.P."/>
            <person name="Tomita M."/>
            <person name="Numata K."/>
            <person name="Arakawa K."/>
        </authorList>
    </citation>
    <scope>NUCLEOTIDE SEQUENCE</scope>
</reference>
<evidence type="ECO:0000313" key="2">
    <source>
        <dbReference type="Proteomes" id="UP000886998"/>
    </source>
</evidence>
<organism evidence="1 2">
    <name type="scientific">Trichonephila inaurata madagascariensis</name>
    <dbReference type="NCBI Taxonomy" id="2747483"/>
    <lineage>
        <taxon>Eukaryota</taxon>
        <taxon>Metazoa</taxon>
        <taxon>Ecdysozoa</taxon>
        <taxon>Arthropoda</taxon>
        <taxon>Chelicerata</taxon>
        <taxon>Arachnida</taxon>
        <taxon>Araneae</taxon>
        <taxon>Araneomorphae</taxon>
        <taxon>Entelegynae</taxon>
        <taxon>Araneoidea</taxon>
        <taxon>Nephilidae</taxon>
        <taxon>Trichonephila</taxon>
        <taxon>Trichonephila inaurata</taxon>
    </lineage>
</organism>
<dbReference type="Proteomes" id="UP000886998">
    <property type="component" value="Unassembled WGS sequence"/>
</dbReference>
<evidence type="ECO:0000313" key="1">
    <source>
        <dbReference type="EMBL" id="GFY72186.1"/>
    </source>
</evidence>
<comment type="caution">
    <text evidence="1">The sequence shown here is derived from an EMBL/GenBank/DDBJ whole genome shotgun (WGS) entry which is preliminary data.</text>
</comment>
<gene>
    <name evidence="1" type="primary">X975_24845</name>
    <name evidence="1" type="ORF">TNIN_208501</name>
</gene>
<dbReference type="AlphaFoldDB" id="A0A8X7CLL6"/>
<name>A0A8X7CLL6_9ARAC</name>
<proteinExistence type="predicted"/>
<keyword evidence="1" id="KW-0695">RNA-directed DNA polymerase</keyword>
<accession>A0A8X7CLL6</accession>
<dbReference type="OrthoDB" id="10482352at2759"/>
<keyword evidence="1" id="KW-0548">Nucleotidyltransferase</keyword>
<keyword evidence="1" id="KW-0808">Transferase</keyword>
<protein>
    <submittedName>
        <fullName evidence="1">RNA-directed DNA polymerase from mobile element jockey</fullName>
    </submittedName>
</protein>
<dbReference type="EMBL" id="BMAV01019269">
    <property type="protein sequence ID" value="GFY72186.1"/>
    <property type="molecule type" value="Genomic_DNA"/>
</dbReference>
<keyword evidence="2" id="KW-1185">Reference proteome</keyword>